<dbReference type="GO" id="GO:0008124">
    <property type="term" value="F:4-alpha-hydroxytetrahydrobiopterin dehydratase activity"/>
    <property type="evidence" value="ECO:0007669"/>
    <property type="project" value="UniProtKB-UniRule"/>
</dbReference>
<dbReference type="PANTHER" id="PTHR12599">
    <property type="entry name" value="PTERIN-4-ALPHA-CARBINOLAMINE DEHYDRATASE"/>
    <property type="match status" value="1"/>
</dbReference>
<evidence type="ECO:0000256" key="2">
    <source>
        <dbReference type="ARBA" id="ARBA00006472"/>
    </source>
</evidence>
<evidence type="ECO:0000256" key="3">
    <source>
        <dbReference type="ARBA" id="ARBA00023239"/>
    </source>
</evidence>
<dbReference type="STRING" id="340021.TM5383_02428"/>
<accession>A0A0P1GRT3</accession>
<keyword evidence="6" id="KW-1185">Reference proteome</keyword>
<gene>
    <name evidence="5" type="primary">phhB</name>
    <name evidence="5" type="ORF">TM5383_02428</name>
</gene>
<organism evidence="5 6">
    <name type="scientific">Thalassovita mediterranea</name>
    <dbReference type="NCBI Taxonomy" id="340021"/>
    <lineage>
        <taxon>Bacteria</taxon>
        <taxon>Pseudomonadati</taxon>
        <taxon>Pseudomonadota</taxon>
        <taxon>Alphaproteobacteria</taxon>
        <taxon>Rhodobacterales</taxon>
        <taxon>Roseobacteraceae</taxon>
        <taxon>Thalassovita</taxon>
    </lineage>
</organism>
<comment type="catalytic activity">
    <reaction evidence="1 4">
        <text>(4aS,6R)-4a-hydroxy-L-erythro-5,6,7,8-tetrahydrobiopterin = (6R)-L-erythro-6,7-dihydrobiopterin + H2O</text>
        <dbReference type="Rhea" id="RHEA:11920"/>
        <dbReference type="ChEBI" id="CHEBI:15377"/>
        <dbReference type="ChEBI" id="CHEBI:15642"/>
        <dbReference type="ChEBI" id="CHEBI:43120"/>
        <dbReference type="EC" id="4.2.1.96"/>
    </reaction>
</comment>
<dbReference type="PANTHER" id="PTHR12599:SF0">
    <property type="entry name" value="PTERIN-4-ALPHA-CARBINOLAMINE DEHYDRATASE"/>
    <property type="match status" value="1"/>
</dbReference>
<evidence type="ECO:0000313" key="5">
    <source>
        <dbReference type="EMBL" id="CUH85200.1"/>
    </source>
</evidence>
<name>A0A0P1GRT3_9RHOB</name>
<evidence type="ECO:0000256" key="1">
    <source>
        <dbReference type="ARBA" id="ARBA00001554"/>
    </source>
</evidence>
<dbReference type="InterPro" id="IPR036428">
    <property type="entry name" value="PCD_sf"/>
</dbReference>
<dbReference type="Proteomes" id="UP000051681">
    <property type="component" value="Unassembled WGS sequence"/>
</dbReference>
<dbReference type="EC" id="4.2.1.96" evidence="4"/>
<dbReference type="AlphaFoldDB" id="A0A0P1GRT3"/>
<dbReference type="Pfam" id="PF01329">
    <property type="entry name" value="Pterin_4a"/>
    <property type="match status" value="1"/>
</dbReference>
<dbReference type="EMBL" id="CYSF01000012">
    <property type="protein sequence ID" value="CUH85200.1"/>
    <property type="molecule type" value="Genomic_DNA"/>
</dbReference>
<comment type="similarity">
    <text evidence="2 4">Belongs to the pterin-4-alpha-carbinolamine dehydratase family.</text>
</comment>
<reference evidence="5 6" key="1">
    <citation type="submission" date="2015-09" db="EMBL/GenBank/DDBJ databases">
        <authorList>
            <consortium name="Swine Surveillance"/>
        </authorList>
    </citation>
    <scope>NUCLEOTIDE SEQUENCE [LARGE SCALE GENOMIC DNA]</scope>
    <source>
        <strain evidence="5 6">CECT 8383</strain>
    </source>
</reference>
<dbReference type="SUPFAM" id="SSF55248">
    <property type="entry name" value="PCD-like"/>
    <property type="match status" value="1"/>
</dbReference>
<evidence type="ECO:0000256" key="4">
    <source>
        <dbReference type="HAMAP-Rule" id="MF_00434"/>
    </source>
</evidence>
<sequence length="98" mass="11127">MTELLSDTGRKTMLAPLLEAGWTLDADRDAICKTYVFDDFTAAFAFMTRAALWAEKWNHHPEWTNSYRKVHVTLITHDVGGLSALDAKLARKMDQLLT</sequence>
<dbReference type="GO" id="GO:0006729">
    <property type="term" value="P:tetrahydrobiopterin biosynthetic process"/>
    <property type="evidence" value="ECO:0007669"/>
    <property type="project" value="InterPro"/>
</dbReference>
<dbReference type="CDD" id="cd00914">
    <property type="entry name" value="PCD_DCoH_subfamily_b"/>
    <property type="match status" value="1"/>
</dbReference>
<proteinExistence type="inferred from homology"/>
<dbReference type="OrthoDB" id="9794987at2"/>
<dbReference type="NCBIfam" id="NF002018">
    <property type="entry name" value="PRK00823.1-3"/>
    <property type="match status" value="1"/>
</dbReference>
<dbReference type="RefSeq" id="WP_058319271.1">
    <property type="nucleotide sequence ID" value="NZ_CYSF01000012.1"/>
</dbReference>
<dbReference type="Gene3D" id="3.30.1360.20">
    <property type="entry name" value="Transcriptional coactivator/pterin dehydratase"/>
    <property type="match status" value="1"/>
</dbReference>
<dbReference type="InterPro" id="IPR001533">
    <property type="entry name" value="Pterin_deHydtase"/>
</dbReference>
<evidence type="ECO:0000313" key="6">
    <source>
        <dbReference type="Proteomes" id="UP000051681"/>
    </source>
</evidence>
<dbReference type="HAMAP" id="MF_00434">
    <property type="entry name" value="Pterin_4_alpha"/>
    <property type="match status" value="1"/>
</dbReference>
<protein>
    <recommendedName>
        <fullName evidence="4">Putative pterin-4-alpha-carbinolamine dehydratase</fullName>
        <shortName evidence="4">PHS</shortName>
        <ecNumber evidence="4">4.2.1.96</ecNumber>
    </recommendedName>
    <alternativeName>
        <fullName evidence="4">4-alpha-hydroxy-tetrahydropterin dehydratase</fullName>
    </alternativeName>
    <alternativeName>
        <fullName evidence="4">Pterin carbinolamine dehydratase</fullName>
        <shortName evidence="4">PCD</shortName>
    </alternativeName>
</protein>
<keyword evidence="3 4" id="KW-0456">Lyase</keyword>